<proteinExistence type="inferred from homology"/>
<dbReference type="Gene3D" id="2.60.120.650">
    <property type="entry name" value="Cupin"/>
    <property type="match status" value="1"/>
</dbReference>
<dbReference type="SMART" id="SM00249">
    <property type="entry name" value="PHD"/>
    <property type="match status" value="1"/>
</dbReference>
<comment type="similarity">
    <text evidence="3">Belongs to the JARID1 histone demethylase family.</text>
</comment>
<dbReference type="Pfam" id="PF21323">
    <property type="entry name" value="KDM5_C-hel"/>
    <property type="match status" value="1"/>
</dbReference>
<keyword evidence="10" id="KW-0223">Dioxygenase</keyword>
<dbReference type="PANTHER" id="PTHR10694:SF33">
    <property type="entry name" value="LYSINE-SPECIFIC DEMETHYLASE 5"/>
    <property type="match status" value="1"/>
</dbReference>
<dbReference type="EC" id="1.14.11.67" evidence="4"/>
<dbReference type="FunFam" id="1.10.150.60:FF:000001">
    <property type="entry name" value="Putative lysine-specific demethylase 5b"/>
    <property type="match status" value="1"/>
</dbReference>
<evidence type="ECO:0000259" key="18">
    <source>
        <dbReference type="PROSITE" id="PS51011"/>
    </source>
</evidence>
<comment type="cofactor">
    <cofactor evidence="1">
        <name>Fe(2+)</name>
        <dbReference type="ChEBI" id="CHEBI:29033"/>
    </cofactor>
</comment>
<dbReference type="SMART" id="SM00501">
    <property type="entry name" value="BRIGHT"/>
    <property type="match status" value="1"/>
</dbReference>
<feature type="domain" description="JmjC" evidence="20">
    <location>
        <begin position="458"/>
        <end position="624"/>
    </location>
</feature>
<dbReference type="SUPFAM" id="SSF51197">
    <property type="entry name" value="Clavaminate synthase-like"/>
    <property type="match status" value="1"/>
</dbReference>
<keyword evidence="7 15" id="KW-0863">Zinc-finger</keyword>
<keyword evidence="13" id="KW-0539">Nucleus</keyword>
<evidence type="ECO:0000256" key="4">
    <source>
        <dbReference type="ARBA" id="ARBA00012902"/>
    </source>
</evidence>
<dbReference type="InterPro" id="IPR004198">
    <property type="entry name" value="Znf_C5HC2"/>
</dbReference>
<dbReference type="GO" id="GO:0005634">
    <property type="term" value="C:nucleus"/>
    <property type="evidence" value="ECO:0007669"/>
    <property type="project" value="UniProtKB-SubCell"/>
</dbReference>
<dbReference type="EMBL" id="OA566489">
    <property type="protein sequence ID" value="CAD7198989.1"/>
    <property type="molecule type" value="Genomic_DNA"/>
</dbReference>
<evidence type="ECO:0000256" key="7">
    <source>
        <dbReference type="ARBA" id="ARBA00022771"/>
    </source>
</evidence>
<evidence type="ECO:0000259" key="20">
    <source>
        <dbReference type="PROSITE" id="PS51184"/>
    </source>
</evidence>
<evidence type="ECO:0000256" key="1">
    <source>
        <dbReference type="ARBA" id="ARBA00001954"/>
    </source>
</evidence>
<evidence type="ECO:0000256" key="14">
    <source>
        <dbReference type="ARBA" id="ARBA00048734"/>
    </source>
</evidence>
<dbReference type="Gene3D" id="1.10.150.60">
    <property type="entry name" value="ARID DNA-binding domain"/>
    <property type="match status" value="1"/>
</dbReference>
<dbReference type="PROSITE" id="PS51184">
    <property type="entry name" value="JMJC"/>
    <property type="match status" value="1"/>
</dbReference>
<dbReference type="GO" id="GO:0003677">
    <property type="term" value="F:DNA binding"/>
    <property type="evidence" value="ECO:0007669"/>
    <property type="project" value="InterPro"/>
</dbReference>
<gene>
    <name evidence="21" type="ORF">TDIB3V08_LOCUS5262</name>
</gene>
<dbReference type="InterPro" id="IPR003347">
    <property type="entry name" value="JmjC_dom"/>
</dbReference>
<evidence type="ECO:0000256" key="5">
    <source>
        <dbReference type="ARBA" id="ARBA00022723"/>
    </source>
</evidence>
<dbReference type="InterPro" id="IPR001965">
    <property type="entry name" value="Znf_PHD"/>
</dbReference>
<dbReference type="InterPro" id="IPR001606">
    <property type="entry name" value="ARID_dom"/>
</dbReference>
<dbReference type="SUPFAM" id="SSF57903">
    <property type="entry name" value="FYVE/PHD zinc finger"/>
    <property type="match status" value="1"/>
</dbReference>
<dbReference type="SMART" id="SM00558">
    <property type="entry name" value="JmjC"/>
    <property type="match status" value="1"/>
</dbReference>
<dbReference type="Pfam" id="PF02928">
    <property type="entry name" value="zf-C5HC2"/>
    <property type="match status" value="1"/>
</dbReference>
<comment type="catalytic activity">
    <reaction evidence="14">
        <text>N(6),N(6),N(6)-trimethyl-L-lysyl(4)-[histone H3] + 3 2-oxoglutarate + 3 O2 = L-lysyl(4)-[histone H3] + 3 formaldehyde + 3 succinate + 3 CO2</text>
        <dbReference type="Rhea" id="RHEA:60208"/>
        <dbReference type="Rhea" id="RHEA-COMP:15537"/>
        <dbReference type="Rhea" id="RHEA-COMP:15547"/>
        <dbReference type="ChEBI" id="CHEBI:15379"/>
        <dbReference type="ChEBI" id="CHEBI:16526"/>
        <dbReference type="ChEBI" id="CHEBI:16810"/>
        <dbReference type="ChEBI" id="CHEBI:16842"/>
        <dbReference type="ChEBI" id="CHEBI:29969"/>
        <dbReference type="ChEBI" id="CHEBI:30031"/>
        <dbReference type="ChEBI" id="CHEBI:61961"/>
        <dbReference type="EC" id="1.14.11.67"/>
    </reaction>
</comment>
<evidence type="ECO:0000256" key="6">
    <source>
        <dbReference type="ARBA" id="ARBA00022737"/>
    </source>
</evidence>
<evidence type="ECO:0000256" key="2">
    <source>
        <dbReference type="ARBA" id="ARBA00004123"/>
    </source>
</evidence>
<evidence type="ECO:0000256" key="3">
    <source>
        <dbReference type="ARBA" id="ARBA00006801"/>
    </source>
</evidence>
<feature type="compositionally biased region" description="Polar residues" evidence="16">
    <location>
        <begin position="1219"/>
        <end position="1238"/>
    </location>
</feature>
<dbReference type="InterPro" id="IPR036431">
    <property type="entry name" value="ARID_dom_sf"/>
</dbReference>
<sequence>MSFTEPKSMVSRKDKFIGLLKSSNADKKFKAMSEFVFDVPEEAPIFYPTEEEFQNPLEYIKKIRFISEKFGICKIIPPQSWQPPFTVDVDNFKFTPRIQHLNELEAKTRIKLNFLDQIAKFWELQGSTLKIPMVERRALDLYSLHKIILEEGGLEVTTKERKWSKVASRMGYPQGKSIGTLLKSHYERILYPFDIFQQEKNLSQITLEHGIKDVEQDKQYKPHRILSRQAILPPCGKYSRRSKRFAQGEIKDFTMEAQQGNALQGENKELRRLQCFGAGPKMSGFPTIKLQKSTRKKKLKRRTRKSSLVTDPLAKYICNICSRGDVEESMLLCDGCDDSYHTFCLMPPLSEIPKGDWRCPKCVAQEVSKPMEAFGFEQAQREYTLQQFGEMADQFKSEYFNMPVNMVPEKLVEKEFWRIVSSIDEDVTVEYGADLHTIEHGSGFPTKSKQYKHPIDQEYAHANWNLNNLPVQDGSVLKHINADISGMKIPWMYVGMCFATFCWHNEDHWSYSINYMHWGEPKTWYGVPGNKADNFESAMKMAAPELFQLQPDLLHQLVTIMNPNILMNAGVPVCRTDQRAGEFVITFPRAYHAGFNQGYNFAEAVNFAPADWLKIGRECIAQYALLRRFCVFSHDELVCKMALDPESLDMALAAATYNDMIKMVVAEKHIRNSLQEWGALEAEREAFELIPEDERQCKVCKTTCFLSAVTCICDSEHLVCLQHYANLCDCPPEKHTLRYRYTLEELPQLMEKLKIRAESFKRWFEAVSSCLEGHPKQKMDLADLKILLFEAENDKFPESELFEKLRQTVQKAEKCEIVAKQLATRKLRNRTRQSMHIKYDLTYVELQQFYEELDNLPCHIEETKDVKSLLDKVNLFMNEITHLLSQEVASTQDIKKYIECAKSFELDIPEVAQLKQMLLQMEWLEEVDKLRKDGENVTLETFQKYLNVGMNLPSHPVIDKYLNEIQHISDEAKRWEKKAKYCLQSKSTLALSTVEDILKEANLIPAYLPNYSSLLETVKRAQNWSYESVLSPRVEVGVASFRQKKSRFHDPNIPNSNTHVINGVKLEGKVDPFLVVAAFKVTSCVPLPPKNTPKKCKRLHQQTSAVSSDVKFLCPCCFRSRRPRIETVISLLVSLQKLPVRLPEGDALECLTERAMSWQDRARQILSSEEVASALLKLSVLTQQMTEAAARKKTERIINNELKKAANKPELHRRIQAISSQSGVVSDDSLSSQPNSPLCETRSADEDNKINCDLKPVAQIDEPHEETDNSNMATLKYEQDDSEGCLNSISPSEHTYSTVSKQIIEGHKKHSRKTPLIPRQMGISPLILSEPIQSRLEKLMLEGDLLETKEKTNIDGNENNMNENSTSNHLSYDPGIVEIKDENNSIKGYSDDDFYMHHNFDDGTLAGGNTSTWVGVGSTDIDICIKANGGVDVDASGGTRDRPSGGGEPPDHILFPPSDSHALRMAPITHKLLLLLPKLADLDIPYQEGPSVVPCSLVNRMQAI</sequence>
<dbReference type="PROSITE" id="PS51011">
    <property type="entry name" value="ARID"/>
    <property type="match status" value="1"/>
</dbReference>
<dbReference type="GO" id="GO:0008270">
    <property type="term" value="F:zinc ion binding"/>
    <property type="evidence" value="ECO:0007669"/>
    <property type="project" value="UniProtKB-KW"/>
</dbReference>
<dbReference type="GO" id="GO:0000785">
    <property type="term" value="C:chromatin"/>
    <property type="evidence" value="ECO:0007669"/>
    <property type="project" value="TreeGrafter"/>
</dbReference>
<comment type="subcellular location">
    <subcellularLocation>
        <location evidence="2">Nucleus</location>
    </subcellularLocation>
</comment>
<evidence type="ECO:0000256" key="16">
    <source>
        <dbReference type="SAM" id="MobiDB-lite"/>
    </source>
</evidence>
<evidence type="ECO:0000256" key="12">
    <source>
        <dbReference type="ARBA" id="ARBA00023004"/>
    </source>
</evidence>
<evidence type="ECO:0000313" key="21">
    <source>
        <dbReference type="EMBL" id="CAD7198989.1"/>
    </source>
</evidence>
<evidence type="ECO:0000256" key="10">
    <source>
        <dbReference type="ARBA" id="ARBA00022964"/>
    </source>
</evidence>
<dbReference type="Pfam" id="PF00628">
    <property type="entry name" value="PHD"/>
    <property type="match status" value="1"/>
</dbReference>
<evidence type="ECO:0000256" key="8">
    <source>
        <dbReference type="ARBA" id="ARBA00022833"/>
    </source>
</evidence>
<evidence type="ECO:0000259" key="19">
    <source>
        <dbReference type="PROSITE" id="PS51183"/>
    </source>
</evidence>
<organism evidence="21">
    <name type="scientific">Timema douglasi</name>
    <name type="common">Walking stick</name>
    <dbReference type="NCBI Taxonomy" id="61478"/>
    <lineage>
        <taxon>Eukaryota</taxon>
        <taxon>Metazoa</taxon>
        <taxon>Ecdysozoa</taxon>
        <taxon>Arthropoda</taxon>
        <taxon>Hexapoda</taxon>
        <taxon>Insecta</taxon>
        <taxon>Pterygota</taxon>
        <taxon>Neoptera</taxon>
        <taxon>Polyneoptera</taxon>
        <taxon>Phasmatodea</taxon>
        <taxon>Timematodea</taxon>
        <taxon>Timematoidea</taxon>
        <taxon>Timematidae</taxon>
        <taxon>Timema</taxon>
    </lineage>
</organism>
<keyword evidence="5" id="KW-0479">Metal-binding</keyword>
<dbReference type="PROSITE" id="PS50016">
    <property type="entry name" value="ZF_PHD_2"/>
    <property type="match status" value="1"/>
</dbReference>
<keyword evidence="6" id="KW-0677">Repeat</keyword>
<keyword evidence="12" id="KW-0408">Iron</keyword>
<feature type="domain" description="JmjN" evidence="19">
    <location>
        <begin position="43"/>
        <end position="84"/>
    </location>
</feature>
<evidence type="ECO:0000256" key="15">
    <source>
        <dbReference type="PROSITE-ProRule" id="PRU00146"/>
    </source>
</evidence>
<dbReference type="InterPro" id="IPR019787">
    <property type="entry name" value="Znf_PHD-finger"/>
</dbReference>
<feature type="domain" description="ARID" evidence="18">
    <location>
        <begin position="108"/>
        <end position="198"/>
    </location>
</feature>
<keyword evidence="8" id="KW-0862">Zinc</keyword>
<evidence type="ECO:0000256" key="13">
    <source>
        <dbReference type="ARBA" id="ARBA00023242"/>
    </source>
</evidence>
<evidence type="ECO:0000256" key="11">
    <source>
        <dbReference type="ARBA" id="ARBA00023002"/>
    </source>
</evidence>
<dbReference type="InterPro" id="IPR003349">
    <property type="entry name" value="JmjN"/>
</dbReference>
<reference evidence="21" key="1">
    <citation type="submission" date="2020-11" db="EMBL/GenBank/DDBJ databases">
        <authorList>
            <person name="Tran Van P."/>
        </authorList>
    </citation>
    <scope>NUCLEOTIDE SEQUENCE</scope>
</reference>
<dbReference type="SMART" id="SM01014">
    <property type="entry name" value="ARID"/>
    <property type="match status" value="1"/>
</dbReference>
<accession>A0A7R8VI74</accession>
<dbReference type="Pfam" id="PF02373">
    <property type="entry name" value="JmjC"/>
    <property type="match status" value="1"/>
</dbReference>
<name>A0A7R8VI74_TIMDO</name>
<dbReference type="PANTHER" id="PTHR10694">
    <property type="entry name" value="LYSINE-SPECIFIC DEMETHYLASE"/>
    <property type="match status" value="1"/>
</dbReference>
<dbReference type="Pfam" id="PF08429">
    <property type="entry name" value="PLU-1"/>
    <property type="match status" value="1"/>
</dbReference>
<dbReference type="Pfam" id="PF02375">
    <property type="entry name" value="JmjN"/>
    <property type="match status" value="1"/>
</dbReference>
<dbReference type="PROSITE" id="PS51183">
    <property type="entry name" value="JMJN"/>
    <property type="match status" value="1"/>
</dbReference>
<protein>
    <recommendedName>
        <fullName evidence="4">[histone H3]-trimethyl-L-lysine(4) demethylase</fullName>
        <ecNumber evidence="4">1.14.11.67</ecNumber>
    </recommendedName>
</protein>
<dbReference type="PROSITE" id="PS01359">
    <property type="entry name" value="ZF_PHD_1"/>
    <property type="match status" value="1"/>
</dbReference>
<dbReference type="InterPro" id="IPR011011">
    <property type="entry name" value="Znf_FYVE_PHD"/>
</dbReference>
<dbReference type="InterPro" id="IPR048615">
    <property type="entry name" value="KDM5_C-hel"/>
</dbReference>
<dbReference type="InterPro" id="IPR019786">
    <property type="entry name" value="Zinc_finger_PHD-type_CS"/>
</dbReference>
<dbReference type="InterPro" id="IPR013637">
    <property type="entry name" value="Lys_sp_deMease-like_dom"/>
</dbReference>
<dbReference type="CDD" id="cd15605">
    <property type="entry name" value="PHD1_Lid_like"/>
    <property type="match status" value="1"/>
</dbReference>
<dbReference type="CDD" id="cd16864">
    <property type="entry name" value="ARID_JARID"/>
    <property type="match status" value="1"/>
</dbReference>
<evidence type="ECO:0000256" key="9">
    <source>
        <dbReference type="ARBA" id="ARBA00022853"/>
    </source>
</evidence>
<keyword evidence="11" id="KW-0560">Oxidoreductase</keyword>
<feature type="domain" description="PHD-type" evidence="17">
    <location>
        <begin position="315"/>
        <end position="365"/>
    </location>
</feature>
<dbReference type="Pfam" id="PF01388">
    <property type="entry name" value="ARID"/>
    <property type="match status" value="1"/>
</dbReference>
<feature type="region of interest" description="Disordered" evidence="16">
    <location>
        <begin position="1219"/>
        <end position="1243"/>
    </location>
</feature>
<dbReference type="SUPFAM" id="SSF46774">
    <property type="entry name" value="ARID-like"/>
    <property type="match status" value="1"/>
</dbReference>
<evidence type="ECO:0000259" key="17">
    <source>
        <dbReference type="PROSITE" id="PS50016"/>
    </source>
</evidence>
<dbReference type="GO" id="GO:0006355">
    <property type="term" value="P:regulation of DNA-templated transcription"/>
    <property type="evidence" value="ECO:0007669"/>
    <property type="project" value="TreeGrafter"/>
</dbReference>
<keyword evidence="9" id="KW-0156">Chromatin regulator</keyword>
<dbReference type="FunFam" id="2.60.120.650:FF:000028">
    <property type="entry name" value="Lysine-specific demethylase lid"/>
    <property type="match status" value="1"/>
</dbReference>
<dbReference type="SMART" id="SM00545">
    <property type="entry name" value="JmjN"/>
    <property type="match status" value="1"/>
</dbReference>
<dbReference type="GO" id="GO:0034647">
    <property type="term" value="F:histone H3K4me/H3K4me2/H3K4me3 demethylase activity"/>
    <property type="evidence" value="ECO:0007669"/>
    <property type="project" value="UniProtKB-EC"/>
</dbReference>